<keyword evidence="2" id="KW-1185">Reference proteome</keyword>
<gene>
    <name evidence="1" type="ORF">C2134_15825</name>
</gene>
<name>A0A2K4MJR3_9NEIS</name>
<evidence type="ECO:0000313" key="2">
    <source>
        <dbReference type="Proteomes" id="UP000236416"/>
    </source>
</evidence>
<dbReference type="Proteomes" id="UP000236416">
    <property type="component" value="Unassembled WGS sequence"/>
</dbReference>
<reference evidence="1 2" key="1">
    <citation type="submission" date="2018-01" db="EMBL/GenBank/DDBJ databases">
        <title>Genomic Sequence of Chromobacterium MWU13-2610 from wild cranberry bogs within the Cape Cod National Seashore.</title>
        <authorList>
            <person name="O'Hara-Hanley K."/>
            <person name="Soby S."/>
            <person name="Harrison A."/>
        </authorList>
    </citation>
    <scope>NUCLEOTIDE SEQUENCE [LARGE SCALE GENOMIC DNA]</scope>
    <source>
        <strain evidence="1 2">MWU13-2610</strain>
    </source>
</reference>
<evidence type="ECO:0000313" key="1">
    <source>
        <dbReference type="EMBL" id="POA97311.1"/>
    </source>
</evidence>
<sequence length="226" mass="26457">MGTLKKRGRPRRSIYEQLRVATWVKLVLQLSCAPLAELDRFYAPPNSQGRGQRQCLWHKYQKGLVSPKDDGVMGQASVIGLVEQDYRGTATWYRHLFWSVLERKALTWPEIQQVYLQLKGQWRYRLIDERHAREQFWRSREGIRELGAELIASPTLEAGTVILCLIAEARLRLNRSDYLSGREAFACWLEQSPFRQKFAYSQGELLHLFADVLGRDVLRRLGDYRM</sequence>
<comment type="caution">
    <text evidence="1">The sequence shown here is derived from an EMBL/GenBank/DDBJ whole genome shotgun (WGS) entry which is preliminary data.</text>
</comment>
<dbReference type="EMBL" id="PPTF01000073">
    <property type="protein sequence ID" value="POA97311.1"/>
    <property type="molecule type" value="Genomic_DNA"/>
</dbReference>
<proteinExistence type="predicted"/>
<organism evidence="1 2">
    <name type="scientific">Chromobacterium sinusclupearum</name>
    <dbReference type="NCBI Taxonomy" id="2077146"/>
    <lineage>
        <taxon>Bacteria</taxon>
        <taxon>Pseudomonadati</taxon>
        <taxon>Pseudomonadota</taxon>
        <taxon>Betaproteobacteria</taxon>
        <taxon>Neisseriales</taxon>
        <taxon>Chromobacteriaceae</taxon>
        <taxon>Chromobacterium</taxon>
    </lineage>
</organism>
<protein>
    <submittedName>
        <fullName evidence="1">Uncharacterized protein</fullName>
    </submittedName>
</protein>
<accession>A0A2K4MJR3</accession>
<dbReference type="AlphaFoldDB" id="A0A2K4MJR3"/>